<dbReference type="Pfam" id="PF02687">
    <property type="entry name" value="FtsX"/>
    <property type="match status" value="2"/>
</dbReference>
<dbReference type="InterPro" id="IPR017800">
    <property type="entry name" value="ADOP"/>
</dbReference>
<protein>
    <submittedName>
        <fullName evidence="10">ABC transporter permease</fullName>
    </submittedName>
</protein>
<dbReference type="Pfam" id="PF12704">
    <property type="entry name" value="MacB_PCD"/>
    <property type="match status" value="2"/>
</dbReference>
<evidence type="ECO:0000256" key="6">
    <source>
        <dbReference type="ARBA" id="ARBA00038076"/>
    </source>
</evidence>
<gene>
    <name evidence="10" type="ORF">FTW19_22500</name>
</gene>
<dbReference type="NCBIfam" id="TIGR03434">
    <property type="entry name" value="ADOP"/>
    <property type="match status" value="1"/>
</dbReference>
<feature type="transmembrane region" description="Helical" evidence="7">
    <location>
        <begin position="359"/>
        <end position="382"/>
    </location>
</feature>
<dbReference type="KEGG" id="talb:FTW19_22500"/>
<dbReference type="InterPro" id="IPR047928">
    <property type="entry name" value="Perm_prefix_1"/>
</dbReference>
<feature type="domain" description="ABC3 transporter permease C-terminal" evidence="8">
    <location>
        <begin position="787"/>
        <end position="900"/>
    </location>
</feature>
<keyword evidence="5 7" id="KW-0472">Membrane</keyword>
<dbReference type="Proteomes" id="UP000321820">
    <property type="component" value="Chromosome"/>
</dbReference>
<feature type="transmembrane region" description="Helical" evidence="7">
    <location>
        <begin position="506"/>
        <end position="530"/>
    </location>
</feature>
<sequence>MRFLRRFRIRLSNFVTRRSTDQRLQEELAEHLAFQAEENVRAGMPPAEARRQAALKLGPVEAIRERHHAEQSLPFFENLLFDLRYASRMVLKSPGFSAIAIGTMALGIGATTAIYSVIDATLLHPLPYPNPTELVRVQDDLPGVGAHGVGISIPEWRDLQSSGIFQSVALTGTGANVNLTGSEQPLRLSFKQVTPNYFAVLGADAQLGRTFDPSDTTPGYNLEVVISDGLWRKEFGADPQIVGRVLRLDNDAYRVVGVMPRGFRDQGSTSDEQNVDLWLGAGFSGLPFRPPQRDLRLASRAVIARLKPGLSIAAAQGHLDALVDSLKKQYPAEYPAQTAWTVRLIPLTETVVGSIRSSLILLFGAVGLVLLISCVNVANLLLARASGRGREIALRQALGAQRTRLIRQFLAESLLLFVLGGLAGVAILFSAQHFLLRLIPESLPHLNNISINWGVLVFAVAVSVVTGTVFGLAPAWLMSRFDLIGTLRQEGRGSSGSRERARARQILVISELALSLVLLIAAGLLLRSFWDLFKVQPGFNPNRVMAIQSWLPGPNDPSADIYRSATQEAVLVREILRRSRTLPGVEEAAAGDEAALPLGHSQPGRLPLLREGIEMKDNEAPVINSPIVSPEYFHLLSVPLLRGRLFNDQDLEDTPQVAVINQAAALTYWPNQDPLGKRVRLRLDSRDRRTGATPPWTTIIGVIADARTESLADAAIPQIYRSIYQRPAKDLAIFLRGQLDPGAISSQMRTQIQSIDPELPVFHGETLDDVLSTSLSVRRFSMEMVGFFAATALLLAGLGIYGTISYVVNEQRREIAIRLALGAQKATILKMVLRRGVSLAAAGTGLGIAGALVVSHLMSGLLYGVSPTDLPTFAGFTVVLTAVALAASYIPALRAMRLDPITTLHSE</sequence>
<evidence type="ECO:0000256" key="2">
    <source>
        <dbReference type="ARBA" id="ARBA00022475"/>
    </source>
</evidence>
<keyword evidence="2" id="KW-1003">Cell membrane</keyword>
<dbReference type="GO" id="GO:0005886">
    <property type="term" value="C:plasma membrane"/>
    <property type="evidence" value="ECO:0007669"/>
    <property type="project" value="UniProtKB-SubCell"/>
</dbReference>
<evidence type="ECO:0000256" key="3">
    <source>
        <dbReference type="ARBA" id="ARBA00022692"/>
    </source>
</evidence>
<name>A0A5B9EJE3_9BACT</name>
<comment type="subcellular location">
    <subcellularLocation>
        <location evidence="1">Cell membrane</location>
        <topology evidence="1">Multi-pass membrane protein</topology>
    </subcellularLocation>
</comment>
<keyword evidence="4 7" id="KW-1133">Transmembrane helix</keyword>
<feature type="transmembrane region" description="Helical" evidence="7">
    <location>
        <begin position="837"/>
        <end position="858"/>
    </location>
</feature>
<feature type="transmembrane region" description="Helical" evidence="7">
    <location>
        <begin position="870"/>
        <end position="890"/>
    </location>
</feature>
<feature type="transmembrane region" description="Helical" evidence="7">
    <location>
        <begin position="414"/>
        <end position="435"/>
    </location>
</feature>
<feature type="domain" description="MacB-like periplasmic core" evidence="9">
    <location>
        <begin position="97"/>
        <end position="321"/>
    </location>
</feature>
<evidence type="ECO:0000256" key="5">
    <source>
        <dbReference type="ARBA" id="ARBA00023136"/>
    </source>
</evidence>
<evidence type="ECO:0000313" key="10">
    <source>
        <dbReference type="EMBL" id="QEE30511.1"/>
    </source>
</evidence>
<dbReference type="InterPro" id="IPR050250">
    <property type="entry name" value="Macrolide_Exporter_MacB"/>
</dbReference>
<feature type="transmembrane region" description="Helical" evidence="7">
    <location>
        <begin position="455"/>
        <end position="478"/>
    </location>
</feature>
<feature type="transmembrane region" description="Helical" evidence="7">
    <location>
        <begin position="96"/>
        <end position="118"/>
    </location>
</feature>
<feature type="domain" description="MacB-like periplasmic core" evidence="9">
    <location>
        <begin position="512"/>
        <end position="753"/>
    </location>
</feature>
<dbReference type="InterPro" id="IPR003838">
    <property type="entry name" value="ABC3_permease_C"/>
</dbReference>
<dbReference type="AlphaFoldDB" id="A0A5B9EJE3"/>
<dbReference type="PANTHER" id="PTHR30572:SF4">
    <property type="entry name" value="ABC TRANSPORTER PERMEASE YTRF"/>
    <property type="match status" value="1"/>
</dbReference>
<feature type="domain" description="ABC3 transporter permease C-terminal" evidence="8">
    <location>
        <begin position="365"/>
        <end position="481"/>
    </location>
</feature>
<keyword evidence="11" id="KW-1185">Reference proteome</keyword>
<evidence type="ECO:0000259" key="9">
    <source>
        <dbReference type="Pfam" id="PF12704"/>
    </source>
</evidence>
<evidence type="ECO:0000256" key="1">
    <source>
        <dbReference type="ARBA" id="ARBA00004651"/>
    </source>
</evidence>
<evidence type="ECO:0000256" key="7">
    <source>
        <dbReference type="SAM" id="Phobius"/>
    </source>
</evidence>
<keyword evidence="3 7" id="KW-0812">Transmembrane</keyword>
<dbReference type="GO" id="GO:0022857">
    <property type="term" value="F:transmembrane transporter activity"/>
    <property type="evidence" value="ECO:0007669"/>
    <property type="project" value="TreeGrafter"/>
</dbReference>
<evidence type="ECO:0000256" key="4">
    <source>
        <dbReference type="ARBA" id="ARBA00022989"/>
    </source>
</evidence>
<organism evidence="10 11">
    <name type="scientific">Terriglobus albidus</name>
    <dbReference type="NCBI Taxonomy" id="1592106"/>
    <lineage>
        <taxon>Bacteria</taxon>
        <taxon>Pseudomonadati</taxon>
        <taxon>Acidobacteriota</taxon>
        <taxon>Terriglobia</taxon>
        <taxon>Terriglobales</taxon>
        <taxon>Acidobacteriaceae</taxon>
        <taxon>Terriglobus</taxon>
    </lineage>
</organism>
<feature type="transmembrane region" description="Helical" evidence="7">
    <location>
        <begin position="784"/>
        <end position="808"/>
    </location>
</feature>
<proteinExistence type="inferred from homology"/>
<reference evidence="10 11" key="1">
    <citation type="submission" date="2019-08" db="EMBL/GenBank/DDBJ databases">
        <title>Complete genome sequence of Terriglobus albidus strain ORNL.</title>
        <authorList>
            <person name="Podar M."/>
        </authorList>
    </citation>
    <scope>NUCLEOTIDE SEQUENCE [LARGE SCALE GENOMIC DNA]</scope>
    <source>
        <strain evidence="10 11">ORNL</strain>
    </source>
</reference>
<dbReference type="NCBIfam" id="NF038403">
    <property type="entry name" value="perm_prefix_1"/>
    <property type="match status" value="1"/>
</dbReference>
<accession>A0A5B9EJE3</accession>
<dbReference type="EMBL" id="CP042806">
    <property type="protein sequence ID" value="QEE30511.1"/>
    <property type="molecule type" value="Genomic_DNA"/>
</dbReference>
<dbReference type="OrthoDB" id="99422at2"/>
<dbReference type="InterPro" id="IPR025857">
    <property type="entry name" value="MacB_PCD"/>
</dbReference>
<evidence type="ECO:0000313" key="11">
    <source>
        <dbReference type="Proteomes" id="UP000321820"/>
    </source>
</evidence>
<dbReference type="RefSeq" id="WP_147649823.1">
    <property type="nucleotide sequence ID" value="NZ_CP042806.1"/>
</dbReference>
<comment type="similarity">
    <text evidence="6">Belongs to the ABC-4 integral membrane protein family.</text>
</comment>
<evidence type="ECO:0000259" key="8">
    <source>
        <dbReference type="Pfam" id="PF02687"/>
    </source>
</evidence>
<dbReference type="PANTHER" id="PTHR30572">
    <property type="entry name" value="MEMBRANE COMPONENT OF TRANSPORTER-RELATED"/>
    <property type="match status" value="1"/>
</dbReference>